<dbReference type="PATRIC" id="fig|1339280.3.peg.2095"/>
<comment type="caution">
    <text evidence="1">The sequence shown here is derived from an EMBL/GenBank/DDBJ whole genome shotgun (WGS) entry which is preliminary data.</text>
</comment>
<protein>
    <submittedName>
        <fullName evidence="1">Uncharacterized protein</fullName>
    </submittedName>
</protein>
<gene>
    <name evidence="1" type="ORF">M076_2182</name>
</gene>
<dbReference type="RefSeq" id="WP_032570499.1">
    <property type="nucleotide sequence ID" value="NZ_JGDM01000052.1"/>
</dbReference>
<accession>A0A015YJY0</accession>
<sequence>MSLTANIYPSTIALAGNPIKLTINSSSVVSYIIRQADRTIFSGSGEGEFSVFLQDILSGILSPKHLLNESTDILLADSTSATDIAISVQNTQGETKTLSLKAVIGGISKRLLRRLLDENSNIFTWKLLNSSVNFFKTTRTNGRIITIRETELLPIPFLYPDGALKIVAAGIETSLSGTAGQPVALNLYRLRQKLFQTNQKLASVFDIYSGSIKSCTIVITPGTVSRERYLLEFLNSYGAYERIEVTGIGNIESEIESDSTYQIYDESIDDYIEARERQSARDKLQVESGYRNTEELVHLMDMLASDDIKILGLSGRNIRVNAVADNLTHAIRSTVPESIKMTLHFVDSDVRYTGSLSEDEIGNPRIHTEQFTPQFN</sequence>
<proteinExistence type="predicted"/>
<organism evidence="1 2">
    <name type="scientific">Bacteroides fragilis str. 2-F-2 #4</name>
    <dbReference type="NCBI Taxonomy" id="1339280"/>
    <lineage>
        <taxon>Bacteria</taxon>
        <taxon>Pseudomonadati</taxon>
        <taxon>Bacteroidota</taxon>
        <taxon>Bacteroidia</taxon>
        <taxon>Bacteroidales</taxon>
        <taxon>Bacteroidaceae</taxon>
        <taxon>Bacteroides</taxon>
    </lineage>
</organism>
<dbReference type="EMBL" id="JGDM01000052">
    <property type="protein sequence ID" value="EXZ44618.1"/>
    <property type="molecule type" value="Genomic_DNA"/>
</dbReference>
<reference evidence="1 2" key="1">
    <citation type="submission" date="2014-02" db="EMBL/GenBank/DDBJ databases">
        <authorList>
            <person name="Sears C."/>
            <person name="Carroll K."/>
            <person name="Sack B.R."/>
            <person name="Qadri F."/>
            <person name="Myers L.L."/>
            <person name="Chung G.-T."/>
            <person name="Escheverria P."/>
            <person name="Fraser C.M."/>
            <person name="Sadzewicz L."/>
            <person name="Shefchek K.A."/>
            <person name="Tallon L."/>
            <person name="Das S.P."/>
            <person name="Daugherty S."/>
            <person name="Mongodin E.F."/>
        </authorList>
    </citation>
    <scope>NUCLEOTIDE SEQUENCE [LARGE SCALE GENOMIC DNA]</scope>
    <source>
        <strain evidence="1 2">2-F-2 #4</strain>
    </source>
</reference>
<name>A0A015YJY0_BACFG</name>
<dbReference type="Proteomes" id="UP000022272">
    <property type="component" value="Unassembled WGS sequence"/>
</dbReference>
<evidence type="ECO:0000313" key="2">
    <source>
        <dbReference type="Proteomes" id="UP000022272"/>
    </source>
</evidence>
<evidence type="ECO:0000313" key="1">
    <source>
        <dbReference type="EMBL" id="EXZ44618.1"/>
    </source>
</evidence>
<dbReference type="AlphaFoldDB" id="A0A015YJY0"/>